<protein>
    <submittedName>
        <fullName evidence="4">Stemmadenine O-acetyltransferase</fullName>
    </submittedName>
</protein>
<keyword evidence="2" id="KW-0808">Transferase</keyword>
<dbReference type="GO" id="GO:0016746">
    <property type="term" value="F:acyltransferase activity"/>
    <property type="evidence" value="ECO:0007669"/>
    <property type="project" value="UniProtKB-KW"/>
</dbReference>
<name>A0AAW2QWZ5_9LAMI</name>
<proteinExistence type="inferred from homology"/>
<dbReference type="PANTHER" id="PTHR31623">
    <property type="entry name" value="F21J9.9"/>
    <property type="match status" value="1"/>
</dbReference>
<comment type="caution">
    <text evidence="4">The sequence shown here is derived from an EMBL/GenBank/DDBJ whole genome shotgun (WGS) entry which is preliminary data.</text>
</comment>
<organism evidence="4">
    <name type="scientific">Sesamum calycinum</name>
    <dbReference type="NCBI Taxonomy" id="2727403"/>
    <lineage>
        <taxon>Eukaryota</taxon>
        <taxon>Viridiplantae</taxon>
        <taxon>Streptophyta</taxon>
        <taxon>Embryophyta</taxon>
        <taxon>Tracheophyta</taxon>
        <taxon>Spermatophyta</taxon>
        <taxon>Magnoliopsida</taxon>
        <taxon>eudicotyledons</taxon>
        <taxon>Gunneridae</taxon>
        <taxon>Pentapetalae</taxon>
        <taxon>asterids</taxon>
        <taxon>lamiids</taxon>
        <taxon>Lamiales</taxon>
        <taxon>Pedaliaceae</taxon>
        <taxon>Sesamum</taxon>
    </lineage>
</organism>
<dbReference type="AlphaFoldDB" id="A0AAW2QWZ5"/>
<dbReference type="InterPro" id="IPR023213">
    <property type="entry name" value="CAT-like_dom_sf"/>
</dbReference>
<reference evidence="4" key="1">
    <citation type="submission" date="2020-06" db="EMBL/GenBank/DDBJ databases">
        <authorList>
            <person name="Li T."/>
            <person name="Hu X."/>
            <person name="Zhang T."/>
            <person name="Song X."/>
            <person name="Zhang H."/>
            <person name="Dai N."/>
            <person name="Sheng W."/>
            <person name="Hou X."/>
            <person name="Wei L."/>
        </authorList>
    </citation>
    <scope>NUCLEOTIDE SEQUENCE</scope>
    <source>
        <strain evidence="4">KEN8</strain>
        <tissue evidence="4">Leaf</tissue>
    </source>
</reference>
<dbReference type="PANTHER" id="PTHR31623:SF17">
    <property type="entry name" value="F21J9.9"/>
    <property type="match status" value="1"/>
</dbReference>
<evidence type="ECO:0000256" key="1">
    <source>
        <dbReference type="ARBA" id="ARBA00009861"/>
    </source>
</evidence>
<dbReference type="EMBL" id="JACGWM010000005">
    <property type="protein sequence ID" value="KAL0372313.1"/>
    <property type="molecule type" value="Genomic_DNA"/>
</dbReference>
<keyword evidence="3" id="KW-0012">Acyltransferase</keyword>
<accession>A0AAW2QWZ5</accession>
<sequence length="438" mass="49230">MDIEIEVISQETIKPSSPTPESLQKYQLSFLDQIAAPVFMPFVYFYEADAKFSSPEKSNHLKKSLSQVLSMFYPLAGRLVDDLFVDCNDQGAPYVEAVANCSLSRVIMNPVMKNMGKFLPYKLDDVQNLVMAVQVTYFQCGGTAVGLIISHKVGDALSFLLVANTWSAIARNENYDDVPCPKFEGAKIFPPRDTSGFKLPSTSGTVKEELVTKIFTFPASKISALQERYSSRATEFPQRRPSRVEALSAFIWTRFTSATEMKADPNKIYTVLHAVNLRPLLDPPLSEYHFWNISRLAIAMPSVGVDGGSELLQKVREAIRAVNGEYIAQLRQGDKHLNSLKERMSWANKGKLVTFNFTSLCKFPLYKADFGWGKPVWVVTLTGLENKNLIAFTDTARGDGIEARINLRKEDMEKFEADLELQEFLSEPKTFGIHNSRL</sequence>
<comment type="similarity">
    <text evidence="1">Belongs to the plant acyltransferase family.</text>
</comment>
<dbReference type="Gene3D" id="3.30.559.10">
    <property type="entry name" value="Chloramphenicol acetyltransferase-like domain"/>
    <property type="match status" value="2"/>
</dbReference>
<dbReference type="Pfam" id="PF02458">
    <property type="entry name" value="Transferase"/>
    <property type="match status" value="1"/>
</dbReference>
<evidence type="ECO:0000313" key="4">
    <source>
        <dbReference type="EMBL" id="KAL0372313.1"/>
    </source>
</evidence>
<evidence type="ECO:0000256" key="2">
    <source>
        <dbReference type="ARBA" id="ARBA00022679"/>
    </source>
</evidence>
<evidence type="ECO:0000256" key="3">
    <source>
        <dbReference type="ARBA" id="ARBA00023315"/>
    </source>
</evidence>
<reference evidence="4" key="2">
    <citation type="journal article" date="2024" name="Plant">
        <title>Genomic evolution and insights into agronomic trait innovations of Sesamum species.</title>
        <authorList>
            <person name="Miao H."/>
            <person name="Wang L."/>
            <person name="Qu L."/>
            <person name="Liu H."/>
            <person name="Sun Y."/>
            <person name="Le M."/>
            <person name="Wang Q."/>
            <person name="Wei S."/>
            <person name="Zheng Y."/>
            <person name="Lin W."/>
            <person name="Duan Y."/>
            <person name="Cao H."/>
            <person name="Xiong S."/>
            <person name="Wang X."/>
            <person name="Wei L."/>
            <person name="Li C."/>
            <person name="Ma Q."/>
            <person name="Ju M."/>
            <person name="Zhao R."/>
            <person name="Li G."/>
            <person name="Mu C."/>
            <person name="Tian Q."/>
            <person name="Mei H."/>
            <person name="Zhang T."/>
            <person name="Gao T."/>
            <person name="Zhang H."/>
        </authorList>
    </citation>
    <scope>NUCLEOTIDE SEQUENCE</scope>
    <source>
        <strain evidence="4">KEN8</strain>
    </source>
</reference>
<gene>
    <name evidence="4" type="ORF">Scaly_0912900</name>
</gene>